<dbReference type="AlphaFoldDB" id="A0A6A5Z4J9"/>
<dbReference type="EMBL" id="ML977326">
    <property type="protein sequence ID" value="KAF2114016.1"/>
    <property type="molecule type" value="Genomic_DNA"/>
</dbReference>
<protein>
    <submittedName>
        <fullName evidence="1">Uncharacterized protein</fullName>
    </submittedName>
</protein>
<keyword evidence="2" id="KW-1185">Reference proteome</keyword>
<dbReference type="OrthoDB" id="3797686at2759"/>
<sequence>MSSQEEVDPDYLWILPKCFELTPEVRYERQMHEIVQFGSQASYLNRLNALANLQFRSTAMNWEDGPEHEQLHQEWQEFLQEANLLAKEYSLISYMFHKECLEALQAVGLDVRGGLAGLRKTMHEAKAAGLEYMPTTRLLVRDAEKARKHINIGIHLNSDIVVHPSTLDEASGCYTTISSLVGNTLTMKDLTRKLEENPDEDESWLLAREIFRLETKERYRGMLIDVALEEKLEEQLSNRRAAKRSRRN</sequence>
<dbReference type="Proteomes" id="UP000799770">
    <property type="component" value="Unassembled WGS sequence"/>
</dbReference>
<accession>A0A6A5Z4J9</accession>
<evidence type="ECO:0000313" key="2">
    <source>
        <dbReference type="Proteomes" id="UP000799770"/>
    </source>
</evidence>
<name>A0A6A5Z4J9_9PLEO</name>
<organism evidence="1 2">
    <name type="scientific">Lophiotrema nucula</name>
    <dbReference type="NCBI Taxonomy" id="690887"/>
    <lineage>
        <taxon>Eukaryota</taxon>
        <taxon>Fungi</taxon>
        <taxon>Dikarya</taxon>
        <taxon>Ascomycota</taxon>
        <taxon>Pezizomycotina</taxon>
        <taxon>Dothideomycetes</taxon>
        <taxon>Pleosporomycetidae</taxon>
        <taxon>Pleosporales</taxon>
        <taxon>Lophiotremataceae</taxon>
        <taxon>Lophiotrema</taxon>
    </lineage>
</organism>
<gene>
    <name evidence="1" type="ORF">BDV96DRAFT_647503</name>
</gene>
<proteinExistence type="predicted"/>
<evidence type="ECO:0000313" key="1">
    <source>
        <dbReference type="EMBL" id="KAF2114016.1"/>
    </source>
</evidence>
<reference evidence="1" key="1">
    <citation type="journal article" date="2020" name="Stud. Mycol.">
        <title>101 Dothideomycetes genomes: a test case for predicting lifestyles and emergence of pathogens.</title>
        <authorList>
            <person name="Haridas S."/>
            <person name="Albert R."/>
            <person name="Binder M."/>
            <person name="Bloem J."/>
            <person name="Labutti K."/>
            <person name="Salamov A."/>
            <person name="Andreopoulos B."/>
            <person name="Baker S."/>
            <person name="Barry K."/>
            <person name="Bills G."/>
            <person name="Bluhm B."/>
            <person name="Cannon C."/>
            <person name="Castanera R."/>
            <person name="Culley D."/>
            <person name="Daum C."/>
            <person name="Ezra D."/>
            <person name="Gonzalez J."/>
            <person name="Henrissat B."/>
            <person name="Kuo A."/>
            <person name="Liang C."/>
            <person name="Lipzen A."/>
            <person name="Lutzoni F."/>
            <person name="Magnuson J."/>
            <person name="Mondo S."/>
            <person name="Nolan M."/>
            <person name="Ohm R."/>
            <person name="Pangilinan J."/>
            <person name="Park H.-J."/>
            <person name="Ramirez L."/>
            <person name="Alfaro M."/>
            <person name="Sun H."/>
            <person name="Tritt A."/>
            <person name="Yoshinaga Y."/>
            <person name="Zwiers L.-H."/>
            <person name="Turgeon B."/>
            <person name="Goodwin S."/>
            <person name="Spatafora J."/>
            <person name="Crous P."/>
            <person name="Grigoriev I."/>
        </authorList>
    </citation>
    <scope>NUCLEOTIDE SEQUENCE</scope>
    <source>
        <strain evidence="1">CBS 627.86</strain>
    </source>
</reference>